<dbReference type="PANTHER" id="PTHR43375:SF1">
    <property type="entry name" value="OROTIDINE 5'-PHOSPHATE DECARBOXYLASE"/>
    <property type="match status" value="1"/>
</dbReference>
<dbReference type="GO" id="GO:0004590">
    <property type="term" value="F:orotidine-5'-phosphate decarboxylase activity"/>
    <property type="evidence" value="ECO:0007669"/>
    <property type="project" value="UniProtKB-UniRule"/>
</dbReference>
<dbReference type="EC" id="4.1.1.23" evidence="7"/>
<reference evidence="9" key="1">
    <citation type="submission" date="2020-10" db="EMBL/GenBank/DDBJ databases">
        <authorList>
            <person name="Gilroy R."/>
        </authorList>
    </citation>
    <scope>NUCLEOTIDE SEQUENCE</scope>
    <source>
        <strain evidence="9">B3-4054</strain>
    </source>
</reference>
<evidence type="ECO:0000256" key="6">
    <source>
        <dbReference type="ARBA" id="ARBA00049157"/>
    </source>
</evidence>
<gene>
    <name evidence="9" type="primary">pyrF</name>
    <name evidence="9" type="ORF">IAA96_03605</name>
</gene>
<dbReference type="InterPro" id="IPR001754">
    <property type="entry name" value="OMPdeCOase_dom"/>
</dbReference>
<dbReference type="SUPFAM" id="SSF51366">
    <property type="entry name" value="Ribulose-phoshate binding barrel"/>
    <property type="match status" value="1"/>
</dbReference>
<evidence type="ECO:0000256" key="7">
    <source>
        <dbReference type="NCBIfam" id="TIGR02127"/>
    </source>
</evidence>
<evidence type="ECO:0000256" key="4">
    <source>
        <dbReference type="ARBA" id="ARBA00022975"/>
    </source>
</evidence>
<dbReference type="EMBL" id="JADIMS010000055">
    <property type="protein sequence ID" value="MBO8450173.1"/>
    <property type="molecule type" value="Genomic_DNA"/>
</dbReference>
<dbReference type="NCBIfam" id="TIGR02127">
    <property type="entry name" value="pyrF_sub2"/>
    <property type="match status" value="1"/>
</dbReference>
<dbReference type="InterPro" id="IPR011060">
    <property type="entry name" value="RibuloseP-bd_barrel"/>
</dbReference>
<reference evidence="9" key="2">
    <citation type="journal article" date="2021" name="PeerJ">
        <title>Extensive microbial diversity within the chicken gut microbiome revealed by metagenomics and culture.</title>
        <authorList>
            <person name="Gilroy R."/>
            <person name="Ravi A."/>
            <person name="Getino M."/>
            <person name="Pursley I."/>
            <person name="Horton D.L."/>
            <person name="Alikhan N.F."/>
            <person name="Baker D."/>
            <person name="Gharbi K."/>
            <person name="Hall N."/>
            <person name="Watson M."/>
            <person name="Adriaenssens E.M."/>
            <person name="Foster-Nyarko E."/>
            <person name="Jarju S."/>
            <person name="Secka A."/>
            <person name="Antonio M."/>
            <person name="Oren A."/>
            <person name="Chaudhuri R.R."/>
            <person name="La Ragione R."/>
            <person name="Hildebrand F."/>
            <person name="Pallen M.J."/>
        </authorList>
    </citation>
    <scope>NUCLEOTIDE SEQUENCE</scope>
    <source>
        <strain evidence="9">B3-4054</strain>
    </source>
</reference>
<evidence type="ECO:0000256" key="5">
    <source>
        <dbReference type="ARBA" id="ARBA00023239"/>
    </source>
</evidence>
<evidence type="ECO:0000313" key="9">
    <source>
        <dbReference type="EMBL" id="MBO8450173.1"/>
    </source>
</evidence>
<comment type="caution">
    <text evidence="9">The sequence shown here is derived from an EMBL/GenBank/DDBJ whole genome shotgun (WGS) entry which is preliminary data.</text>
</comment>
<dbReference type="InterPro" id="IPR011995">
    <property type="entry name" value="OMPdecase_type-2"/>
</dbReference>
<name>A0A9D9ENG9_9SPIR</name>
<evidence type="ECO:0000313" key="10">
    <source>
        <dbReference type="Proteomes" id="UP000823616"/>
    </source>
</evidence>
<sequence length="183" mass="19838">MKYFAMQRLQALCAEKGVLCVGLDTDPSYLPPEVLRLYDSPAEAVLAFNRAVIESTAPHAVCYKVQAAYYEAMGLAGMRTYAETLRAVRAAGFPVIADVKRGDIADTASAYARAHFSGDFEADLITLNPYMGFDTLEPFLAWAEKEGKGAFVLLRTSNPGSADIERLALDRCFLPDSGGSAHT</sequence>
<dbReference type="Gene3D" id="3.20.20.70">
    <property type="entry name" value="Aldolase class I"/>
    <property type="match status" value="1"/>
</dbReference>
<accession>A0A9D9ENG9</accession>
<keyword evidence="3" id="KW-0210">Decarboxylase</keyword>
<dbReference type="PROSITE" id="PS00156">
    <property type="entry name" value="OMPDECASE"/>
    <property type="match status" value="1"/>
</dbReference>
<comment type="similarity">
    <text evidence="2">Belongs to the OMP decarboxylase family. Type 2 subfamily.</text>
</comment>
<comment type="catalytic activity">
    <reaction evidence="6">
        <text>orotidine 5'-phosphate + H(+) = UMP + CO2</text>
        <dbReference type="Rhea" id="RHEA:11596"/>
        <dbReference type="ChEBI" id="CHEBI:15378"/>
        <dbReference type="ChEBI" id="CHEBI:16526"/>
        <dbReference type="ChEBI" id="CHEBI:57538"/>
        <dbReference type="ChEBI" id="CHEBI:57865"/>
        <dbReference type="EC" id="4.1.1.23"/>
    </reaction>
</comment>
<evidence type="ECO:0000256" key="2">
    <source>
        <dbReference type="ARBA" id="ARBA00008847"/>
    </source>
</evidence>
<keyword evidence="4" id="KW-0665">Pyrimidine biosynthesis</keyword>
<dbReference type="InterPro" id="IPR018089">
    <property type="entry name" value="OMPdecase_AS"/>
</dbReference>
<comment type="pathway">
    <text evidence="1">Pyrimidine metabolism; UMP biosynthesis via de novo pathway; UMP from orotate: step 2/2.</text>
</comment>
<evidence type="ECO:0000256" key="1">
    <source>
        <dbReference type="ARBA" id="ARBA00004861"/>
    </source>
</evidence>
<dbReference type="CDD" id="cd04725">
    <property type="entry name" value="OMP_decarboxylase_like"/>
    <property type="match status" value="1"/>
</dbReference>
<dbReference type="SMART" id="SM00934">
    <property type="entry name" value="OMPdecase"/>
    <property type="match status" value="1"/>
</dbReference>
<dbReference type="GO" id="GO:0009220">
    <property type="term" value="P:pyrimidine ribonucleotide biosynthetic process"/>
    <property type="evidence" value="ECO:0007669"/>
    <property type="project" value="UniProtKB-UniRule"/>
</dbReference>
<dbReference type="AlphaFoldDB" id="A0A9D9ENG9"/>
<dbReference type="PANTHER" id="PTHR43375">
    <property type="entry name" value="OROTIDINE 5'-PHOSPHATE DECARBOXYLASE"/>
    <property type="match status" value="1"/>
</dbReference>
<protein>
    <recommendedName>
        <fullName evidence="7">Orotidine-5'-phosphate decarboxylase</fullName>
        <ecNumber evidence="7">4.1.1.23</ecNumber>
    </recommendedName>
</protein>
<evidence type="ECO:0000256" key="3">
    <source>
        <dbReference type="ARBA" id="ARBA00022793"/>
    </source>
</evidence>
<proteinExistence type="inferred from homology"/>
<dbReference type="InterPro" id="IPR013785">
    <property type="entry name" value="Aldolase_TIM"/>
</dbReference>
<organism evidence="9 10">
    <name type="scientific">Candidatus Avitreponema avistercoris</name>
    <dbReference type="NCBI Taxonomy" id="2840705"/>
    <lineage>
        <taxon>Bacteria</taxon>
        <taxon>Pseudomonadati</taxon>
        <taxon>Spirochaetota</taxon>
        <taxon>Spirochaetia</taxon>
        <taxon>Spirochaetales</taxon>
        <taxon>Candidatus Avitreponema</taxon>
    </lineage>
</organism>
<dbReference type="Proteomes" id="UP000823616">
    <property type="component" value="Unassembled WGS sequence"/>
</dbReference>
<evidence type="ECO:0000259" key="8">
    <source>
        <dbReference type="SMART" id="SM00934"/>
    </source>
</evidence>
<dbReference type="Pfam" id="PF00215">
    <property type="entry name" value="OMPdecase"/>
    <property type="match status" value="1"/>
</dbReference>
<dbReference type="GO" id="GO:0006207">
    <property type="term" value="P:'de novo' pyrimidine nucleobase biosynthetic process"/>
    <property type="evidence" value="ECO:0007669"/>
    <property type="project" value="InterPro"/>
</dbReference>
<feature type="non-terminal residue" evidence="9">
    <location>
        <position position="183"/>
    </location>
</feature>
<keyword evidence="5 9" id="KW-0456">Lyase</keyword>
<feature type="domain" description="Orotidine 5'-phosphate decarboxylase" evidence="8">
    <location>
        <begin position="18"/>
        <end position="182"/>
    </location>
</feature>